<dbReference type="SUPFAM" id="SSF52540">
    <property type="entry name" value="P-loop containing nucleoside triphosphate hydrolases"/>
    <property type="match status" value="2"/>
</dbReference>
<reference evidence="5 6" key="1">
    <citation type="submission" date="2019-07" db="EMBL/GenBank/DDBJ databases">
        <title>Whole genome shotgun sequence of Deinococcus cellulosilyticus NBRC 106333.</title>
        <authorList>
            <person name="Hosoyama A."/>
            <person name="Uohara A."/>
            <person name="Ohji S."/>
            <person name="Ichikawa N."/>
        </authorList>
    </citation>
    <scope>NUCLEOTIDE SEQUENCE [LARGE SCALE GENOMIC DNA]</scope>
    <source>
        <strain evidence="5 6">NBRC 106333</strain>
    </source>
</reference>
<dbReference type="InterPro" id="IPR038718">
    <property type="entry name" value="SNF2-like_sf"/>
</dbReference>
<dbReference type="InterPro" id="IPR049730">
    <property type="entry name" value="SNF2/RAD54-like_C"/>
</dbReference>
<dbReference type="EMBL" id="BJXB01000023">
    <property type="protein sequence ID" value="GEM48712.1"/>
    <property type="molecule type" value="Genomic_DNA"/>
</dbReference>
<dbReference type="RefSeq" id="WP_146888016.1">
    <property type="nucleotide sequence ID" value="NZ_BJXB01000023.1"/>
</dbReference>
<dbReference type="GO" id="GO:0016787">
    <property type="term" value="F:hydrolase activity"/>
    <property type="evidence" value="ECO:0007669"/>
    <property type="project" value="UniProtKB-KW"/>
</dbReference>
<feature type="domain" description="Helicase C-terminal" evidence="4">
    <location>
        <begin position="1467"/>
        <end position="1621"/>
    </location>
</feature>
<gene>
    <name evidence="5" type="ORF">DC3_43470</name>
</gene>
<evidence type="ECO:0000313" key="5">
    <source>
        <dbReference type="EMBL" id="GEM48712.1"/>
    </source>
</evidence>
<dbReference type="Pfam" id="PF00176">
    <property type="entry name" value="SNF2-rel_dom"/>
    <property type="match status" value="1"/>
</dbReference>
<keyword evidence="1" id="KW-0378">Hydrolase</keyword>
<feature type="compositionally biased region" description="Basic and acidic residues" evidence="2">
    <location>
        <begin position="95"/>
        <end position="123"/>
    </location>
</feature>
<dbReference type="SMART" id="SM00490">
    <property type="entry name" value="HELICc"/>
    <property type="match status" value="1"/>
</dbReference>
<dbReference type="Proteomes" id="UP000321306">
    <property type="component" value="Unassembled WGS sequence"/>
</dbReference>
<feature type="compositionally biased region" description="Basic and acidic residues" evidence="2">
    <location>
        <begin position="282"/>
        <end position="291"/>
    </location>
</feature>
<dbReference type="Pfam" id="PF00271">
    <property type="entry name" value="Helicase_C"/>
    <property type="match status" value="1"/>
</dbReference>
<comment type="caution">
    <text evidence="5">The sequence shown here is derived from an EMBL/GenBank/DDBJ whole genome shotgun (WGS) entry which is preliminary data.</text>
</comment>
<dbReference type="InterPro" id="IPR000330">
    <property type="entry name" value="SNF2_N"/>
</dbReference>
<feature type="region of interest" description="Disordered" evidence="2">
    <location>
        <begin position="90"/>
        <end position="123"/>
    </location>
</feature>
<dbReference type="Gene3D" id="3.40.50.10810">
    <property type="entry name" value="Tandem AAA-ATPase domain"/>
    <property type="match status" value="1"/>
</dbReference>
<dbReference type="PANTHER" id="PTHR10799">
    <property type="entry name" value="SNF2/RAD54 HELICASE FAMILY"/>
    <property type="match status" value="1"/>
</dbReference>
<evidence type="ECO:0000313" key="6">
    <source>
        <dbReference type="Proteomes" id="UP000321306"/>
    </source>
</evidence>
<feature type="region of interest" description="Disordered" evidence="2">
    <location>
        <begin position="243"/>
        <end position="291"/>
    </location>
</feature>
<dbReference type="PROSITE" id="PS51194">
    <property type="entry name" value="HELICASE_CTER"/>
    <property type="match status" value="1"/>
</dbReference>
<dbReference type="OrthoDB" id="9760715at2"/>
<dbReference type="InterPro" id="IPR014001">
    <property type="entry name" value="Helicase_ATP-bd"/>
</dbReference>
<accession>A0A511N793</accession>
<feature type="domain" description="Helicase ATP-binding" evidence="3">
    <location>
        <begin position="1120"/>
        <end position="1322"/>
    </location>
</feature>
<protein>
    <recommendedName>
        <fullName evidence="7">Helicase C-terminal domain-containing protein</fullName>
    </recommendedName>
</protein>
<dbReference type="InterPro" id="IPR001650">
    <property type="entry name" value="Helicase_C-like"/>
</dbReference>
<evidence type="ECO:0008006" key="7">
    <source>
        <dbReference type="Google" id="ProtNLM"/>
    </source>
</evidence>
<dbReference type="CDD" id="cd18793">
    <property type="entry name" value="SF2_C_SNF"/>
    <property type="match status" value="1"/>
</dbReference>
<feature type="compositionally biased region" description="Basic and acidic residues" evidence="2">
    <location>
        <begin position="243"/>
        <end position="265"/>
    </location>
</feature>
<dbReference type="PROSITE" id="PS51192">
    <property type="entry name" value="HELICASE_ATP_BIND_1"/>
    <property type="match status" value="1"/>
</dbReference>
<feature type="compositionally biased region" description="Basic and acidic residues" evidence="2">
    <location>
        <begin position="311"/>
        <end position="330"/>
    </location>
</feature>
<proteinExistence type="predicted"/>
<evidence type="ECO:0000256" key="2">
    <source>
        <dbReference type="SAM" id="MobiDB-lite"/>
    </source>
</evidence>
<dbReference type="InterPro" id="IPR027417">
    <property type="entry name" value="P-loop_NTPase"/>
</dbReference>
<dbReference type="Gene3D" id="3.40.50.300">
    <property type="entry name" value="P-loop containing nucleotide triphosphate hydrolases"/>
    <property type="match status" value="1"/>
</dbReference>
<organism evidence="5 6">
    <name type="scientific">Deinococcus cellulosilyticus (strain DSM 18568 / NBRC 106333 / KACC 11606 / 5516J-15)</name>
    <dbReference type="NCBI Taxonomy" id="1223518"/>
    <lineage>
        <taxon>Bacteria</taxon>
        <taxon>Thermotogati</taxon>
        <taxon>Deinococcota</taxon>
        <taxon>Deinococci</taxon>
        <taxon>Deinococcales</taxon>
        <taxon>Deinococcaceae</taxon>
        <taxon>Deinococcus</taxon>
    </lineage>
</organism>
<dbReference type="SMART" id="SM00487">
    <property type="entry name" value="DEXDc"/>
    <property type="match status" value="1"/>
</dbReference>
<evidence type="ECO:0000259" key="4">
    <source>
        <dbReference type="PROSITE" id="PS51194"/>
    </source>
</evidence>
<sequence>MLFSPGYYLSEWNGEGLMFYLTPEANMVEVKVMYGVLAKAGDLTEKWITLKPNGPDHPGYVHVKIRLHSDGTAHILHGPKELRGLHLHKLGSKGSQDKKKAAVPKPKKEETPEEKAARETKEAAVKESILKAQQRAMEAAHALTQSGHFQMDDETREKLASGKAPAIQAGLRRLEAHIIKSLVSNPELKNAILHPEDQVDVDDAFKPTATGSTGYQYSAAEEAEKQGFTPEDARAEHEKFLQDRIDAEQDEGKRKRMQKALERMRSGTKPQRSSTPRGSSKVTDETLKEKSDKARELLQATRALKHLQGELRKIRLNQDPDSTPQEHEALDAASKPAKGAPWDISFDTVAPEFAQELEAKIKDVAATDLTRSFLDALEEEPAHEWDYTSLRKAMRAPHATGAYAHLSNVALATLGGDVLDRRALDVLGVEAASKLIAHALKRDLAPEDHSKLMEALGTHHDQVSTQAMQQALSAAQAARADAEGMDIPPISSTTDATVIQHLLKEKRERLQEAHNALGNALGQVEAGAALNMALKRNEQHLLVNLGTTNVQKAALNLRALGLQDGDYEYHQDADNNLWVKIHPVGMDRLTPVVPAEEREQAERIKAIKEGHEDEDDWLPAGFTRYSAAAFDANPPKPLNVSTPPGFKPGKDPKDAMQEFIASRMADGWTLGEVSRVLRQQSFLIDWVPEDQRDGYFAALDELMPSKTSEGQYVDYDHLEAKHPELYGALSQLADGYIQKRHPGEASYSSQVLHDTPETRKALYMAVLADPKTQLGFKGLQDLTPKDQGTLRSYFLSNIAGLSPEALAQRKEEAKRALQTYDAKYPEPSKFVAAGAEMGMFGMMDEEEKPVTLTLPSEDRERLLKRMNLTQEGEHYTVGPDGGITLTPAGEKAFRPPPADAGVKGLERLNPDWQSWDRKRLDYVAERTGGDVLEWSDFLELQKTPQKAYEAIQEHMKGAFIERFAQHHANLTGKPLRTSKQVNTHGEALWSVADKDSYQSFKDAMQSLQHSLREREGGKFKAMGGRGALVDAFRTFREKQKAAESAQSALFGMADSDTHQEASDVIPHLERRALPRGVENRISEMLQHVSQNIKPHMNPVKLIPDMTMGKGTKFVKQQRAIKAIMAQKKLASWLGVGSGKTGVSIGAFTELHHRGEVQKGLFVVPSIVRNQFGEEIARMTEPGRFKFHAQDATFEERLKAYQDPGTHMISVTHQSFRDDMSRIMQQHYGLTEPELNQRFMQADTAGRHQMLSEALAAHNIPLHYLALDEGHDTLNRQGKQESMLSAINETALQLSKYGTLMTGSPLKNDESEVFDTLKKLDPVKFGDQEALRRKYGVDVFASKEGLKRLIDQHTYSDAVPSGTTRKVVWGQDGTQGDTASGHQAIELTPWQKAELQRVDEAYHAAHKARARGESDIEALKVLSPNSFDHVPEDQHHTIAKNLNNSLATLRYGAQARTINDAPAEHNAKIQQIVQLAHARRGKGGVVFAHSKKAVEEITRALKDTGHVVGTITGASSSDDKGKVRQAFDDKRIDIVVCSDAGAVGANLQKRGEWLVNHDLPMTAKTHEQRNARIDRLGQEKPIELHNLISNTDHDRTNYERLERKRALGAIFQGQHESLDDTGLGRALVLAGLTRGQLAKPLALEPEEEQLSLF</sequence>
<evidence type="ECO:0000256" key="1">
    <source>
        <dbReference type="ARBA" id="ARBA00022801"/>
    </source>
</evidence>
<feature type="compositionally biased region" description="Polar residues" evidence="2">
    <location>
        <begin position="268"/>
        <end position="281"/>
    </location>
</feature>
<dbReference type="GO" id="GO:0005524">
    <property type="term" value="F:ATP binding"/>
    <property type="evidence" value="ECO:0007669"/>
    <property type="project" value="InterPro"/>
</dbReference>
<evidence type="ECO:0000259" key="3">
    <source>
        <dbReference type="PROSITE" id="PS51192"/>
    </source>
</evidence>
<keyword evidence="6" id="KW-1185">Reference proteome</keyword>
<feature type="region of interest" description="Disordered" evidence="2">
    <location>
        <begin position="311"/>
        <end position="338"/>
    </location>
</feature>
<name>A0A511N793_DEIC1</name>